<proteinExistence type="predicted"/>
<keyword evidence="3" id="KW-1185">Reference proteome</keyword>
<feature type="compositionally biased region" description="Basic and acidic residues" evidence="1">
    <location>
        <begin position="11"/>
        <end position="29"/>
    </location>
</feature>
<name>A0A9J6F996_RHIMP</name>
<dbReference type="AlphaFoldDB" id="A0A9J6F996"/>
<reference evidence="2" key="1">
    <citation type="journal article" date="2020" name="Cell">
        <title>Large-Scale Comparative Analyses of Tick Genomes Elucidate Their Genetic Diversity and Vector Capacities.</title>
        <authorList>
            <consortium name="Tick Genome and Microbiome Consortium (TIGMIC)"/>
            <person name="Jia N."/>
            <person name="Wang J."/>
            <person name="Shi W."/>
            <person name="Du L."/>
            <person name="Sun Y."/>
            <person name="Zhan W."/>
            <person name="Jiang J.F."/>
            <person name="Wang Q."/>
            <person name="Zhang B."/>
            <person name="Ji P."/>
            <person name="Bell-Sakyi L."/>
            <person name="Cui X.M."/>
            <person name="Yuan T.T."/>
            <person name="Jiang B.G."/>
            <person name="Yang W.F."/>
            <person name="Lam T.T."/>
            <person name="Chang Q.C."/>
            <person name="Ding S.J."/>
            <person name="Wang X.J."/>
            <person name="Zhu J.G."/>
            <person name="Ruan X.D."/>
            <person name="Zhao L."/>
            <person name="Wei J.T."/>
            <person name="Ye R.Z."/>
            <person name="Que T.C."/>
            <person name="Du C.H."/>
            <person name="Zhou Y.H."/>
            <person name="Cheng J.X."/>
            <person name="Dai P.F."/>
            <person name="Guo W.B."/>
            <person name="Han X.H."/>
            <person name="Huang E.J."/>
            <person name="Li L.F."/>
            <person name="Wei W."/>
            <person name="Gao Y.C."/>
            <person name="Liu J.Z."/>
            <person name="Shao H.Z."/>
            <person name="Wang X."/>
            <person name="Wang C.C."/>
            <person name="Yang T.C."/>
            <person name="Huo Q.B."/>
            <person name="Li W."/>
            <person name="Chen H.Y."/>
            <person name="Chen S.E."/>
            <person name="Zhou L.G."/>
            <person name="Ni X.B."/>
            <person name="Tian J.H."/>
            <person name="Sheng Y."/>
            <person name="Liu T."/>
            <person name="Pan Y.S."/>
            <person name="Xia L.Y."/>
            <person name="Li J."/>
            <person name="Zhao F."/>
            <person name="Cao W.C."/>
        </authorList>
    </citation>
    <scope>NUCLEOTIDE SEQUENCE</scope>
    <source>
        <strain evidence="2">Rmic-2018</strain>
    </source>
</reference>
<dbReference type="EMBL" id="JABSTU010000001">
    <property type="protein sequence ID" value="KAH8042160.1"/>
    <property type="molecule type" value="Genomic_DNA"/>
</dbReference>
<sequence length="284" mass="31698">MPSFTTRARRREHDLSRSSQVHPERDSMHQRSRGSNGTILCPALLSASPPVVSAVCCDCKPPPTAGRTKNSGHSRTDGRDVAVGMAVRWHRSEKSAWRRAGGQRSRRGAWLFPDKVSHLPSRCRLLARTIDSSSPSYTTLIFLVFFFGDRSKKLRDSRGREACDGKETRVHDPFLSDVTVTYVALRRPSRSMPDLEDPLVLGGSPKRTSRARSRAGSGRSRDIRKVLNPEPFRRDGWPLPCATPASVTNSGPSSRPVRRRSHKVLTFLRGRPEARLAKAPPDFQ</sequence>
<dbReference type="Proteomes" id="UP000821866">
    <property type="component" value="Chromosome 1"/>
</dbReference>
<evidence type="ECO:0000313" key="3">
    <source>
        <dbReference type="Proteomes" id="UP000821866"/>
    </source>
</evidence>
<organism evidence="2 3">
    <name type="scientific">Rhipicephalus microplus</name>
    <name type="common">Cattle tick</name>
    <name type="synonym">Boophilus microplus</name>
    <dbReference type="NCBI Taxonomy" id="6941"/>
    <lineage>
        <taxon>Eukaryota</taxon>
        <taxon>Metazoa</taxon>
        <taxon>Ecdysozoa</taxon>
        <taxon>Arthropoda</taxon>
        <taxon>Chelicerata</taxon>
        <taxon>Arachnida</taxon>
        <taxon>Acari</taxon>
        <taxon>Parasitiformes</taxon>
        <taxon>Ixodida</taxon>
        <taxon>Ixodoidea</taxon>
        <taxon>Ixodidae</taxon>
        <taxon>Rhipicephalinae</taxon>
        <taxon>Rhipicephalus</taxon>
        <taxon>Boophilus</taxon>
    </lineage>
</organism>
<accession>A0A9J6F996</accession>
<evidence type="ECO:0000313" key="2">
    <source>
        <dbReference type="EMBL" id="KAH8042160.1"/>
    </source>
</evidence>
<gene>
    <name evidence="2" type="ORF">HPB51_021244</name>
</gene>
<feature type="region of interest" description="Disordered" evidence="1">
    <location>
        <begin position="1"/>
        <end position="34"/>
    </location>
</feature>
<reference evidence="2" key="2">
    <citation type="submission" date="2021-09" db="EMBL/GenBank/DDBJ databases">
        <authorList>
            <person name="Jia N."/>
            <person name="Wang J."/>
            <person name="Shi W."/>
            <person name="Du L."/>
            <person name="Sun Y."/>
            <person name="Zhan W."/>
            <person name="Jiang J."/>
            <person name="Wang Q."/>
            <person name="Zhang B."/>
            <person name="Ji P."/>
            <person name="Sakyi L.B."/>
            <person name="Cui X."/>
            <person name="Yuan T."/>
            <person name="Jiang B."/>
            <person name="Yang W."/>
            <person name="Lam T.T.-Y."/>
            <person name="Chang Q."/>
            <person name="Ding S."/>
            <person name="Wang X."/>
            <person name="Zhu J."/>
            <person name="Ruan X."/>
            <person name="Zhao L."/>
            <person name="Wei J."/>
            <person name="Que T."/>
            <person name="Du C."/>
            <person name="Cheng J."/>
            <person name="Dai P."/>
            <person name="Han X."/>
            <person name="Huang E."/>
            <person name="Gao Y."/>
            <person name="Liu J."/>
            <person name="Shao H."/>
            <person name="Ye R."/>
            <person name="Li L."/>
            <person name="Wei W."/>
            <person name="Wang X."/>
            <person name="Wang C."/>
            <person name="Huo Q."/>
            <person name="Li W."/>
            <person name="Guo W."/>
            <person name="Chen H."/>
            <person name="Chen S."/>
            <person name="Zhou L."/>
            <person name="Zhou L."/>
            <person name="Ni X."/>
            <person name="Tian J."/>
            <person name="Zhou Y."/>
            <person name="Sheng Y."/>
            <person name="Liu T."/>
            <person name="Pan Y."/>
            <person name="Xia L."/>
            <person name="Li J."/>
            <person name="Zhao F."/>
            <person name="Cao W."/>
        </authorList>
    </citation>
    <scope>NUCLEOTIDE SEQUENCE</scope>
    <source>
        <strain evidence="2">Rmic-2018</strain>
        <tissue evidence="2">Larvae</tissue>
    </source>
</reference>
<protein>
    <submittedName>
        <fullName evidence="2">Uncharacterized protein</fullName>
    </submittedName>
</protein>
<feature type="region of interest" description="Disordered" evidence="1">
    <location>
        <begin position="193"/>
        <end position="284"/>
    </location>
</feature>
<comment type="caution">
    <text evidence="2">The sequence shown here is derived from an EMBL/GenBank/DDBJ whole genome shotgun (WGS) entry which is preliminary data.</text>
</comment>
<feature type="compositionally biased region" description="Basic and acidic residues" evidence="1">
    <location>
        <begin position="219"/>
        <end position="236"/>
    </location>
</feature>
<evidence type="ECO:0000256" key="1">
    <source>
        <dbReference type="SAM" id="MobiDB-lite"/>
    </source>
</evidence>